<name>A0A8I1W803_PLESH</name>
<dbReference type="Pfam" id="PF13942">
    <property type="entry name" value="Lipoprotein_20"/>
    <property type="match status" value="1"/>
</dbReference>
<organism evidence="3 4">
    <name type="scientific">Plesiomonas shigelloides</name>
    <name type="common">Aeromonas shigelloides</name>
    <dbReference type="NCBI Taxonomy" id="703"/>
    <lineage>
        <taxon>Bacteria</taxon>
        <taxon>Pseudomonadati</taxon>
        <taxon>Pseudomonadota</taxon>
        <taxon>Gammaproteobacteria</taxon>
        <taxon>Enterobacterales</taxon>
        <taxon>Enterobacteriaceae</taxon>
        <taxon>Plesiomonas</taxon>
    </lineage>
</organism>
<proteinExistence type="predicted"/>
<reference evidence="3" key="1">
    <citation type="submission" date="2021-03" db="EMBL/GenBank/DDBJ databases">
        <title>Plesiomonas shigelloides zfcc0051, isolated from zebrafish feces.</title>
        <authorList>
            <person name="Vanderhoek Z."/>
            <person name="Gaulke C."/>
        </authorList>
    </citation>
    <scope>NUCLEOTIDE SEQUENCE</scope>
    <source>
        <strain evidence="3">Zfcc0051</strain>
    </source>
</reference>
<dbReference type="Proteomes" id="UP000664658">
    <property type="component" value="Unassembled WGS sequence"/>
</dbReference>
<evidence type="ECO:0000256" key="2">
    <source>
        <dbReference type="SAM" id="MobiDB-lite"/>
    </source>
</evidence>
<evidence type="ECO:0000256" key="1">
    <source>
        <dbReference type="SAM" id="Coils"/>
    </source>
</evidence>
<comment type="caution">
    <text evidence="3">The sequence shown here is derived from an EMBL/GenBank/DDBJ whole genome shotgun (WGS) entry which is preliminary data.</text>
</comment>
<dbReference type="InterPro" id="IPR025262">
    <property type="entry name" value="QseG"/>
</dbReference>
<dbReference type="RefSeq" id="WP_207542283.1">
    <property type="nucleotide sequence ID" value="NZ_JAFNAA010000012.1"/>
</dbReference>
<dbReference type="AlphaFoldDB" id="A0A8I1W803"/>
<accession>A0A8I1W803</accession>
<gene>
    <name evidence="3" type="ORF">J2R62_12025</name>
</gene>
<evidence type="ECO:0008006" key="5">
    <source>
        <dbReference type="Google" id="ProtNLM"/>
    </source>
</evidence>
<keyword evidence="1" id="KW-0175">Coiled coil</keyword>
<protein>
    <recommendedName>
        <fullName evidence="5">Two-component system QseEF-associated lipoprotein QseG</fullName>
    </recommendedName>
</protein>
<feature type="coiled-coil region" evidence="1">
    <location>
        <begin position="142"/>
        <end position="197"/>
    </location>
</feature>
<sequence>MLGVALAVSVTLLTACSGRPTQALARVMEPVLPSIENEDFYRRSCAAIWNSSNTNQIQMAAYWLRVSECADQIPFKSRREFAASLPTTTWHGQLKKTLVELRDSPSLPQRRRALDTLSGLRDQVPSSVLPLVRLWREQQVTLINATDERLRAQREMKQLEMEMAELRAERQTLHRRLDDAEQKLRRLMDIERQLSVRKLVPVRPVPEQDDSTKLPQLAVPSVGDTSVDEPLPPASTPEQMTPDQIKEPQADDTEKDSEPAAGR</sequence>
<feature type="region of interest" description="Disordered" evidence="2">
    <location>
        <begin position="201"/>
        <end position="263"/>
    </location>
</feature>
<evidence type="ECO:0000313" key="4">
    <source>
        <dbReference type="Proteomes" id="UP000664658"/>
    </source>
</evidence>
<evidence type="ECO:0000313" key="3">
    <source>
        <dbReference type="EMBL" id="MBO1108930.1"/>
    </source>
</evidence>
<dbReference type="EMBL" id="JAFNAA010000012">
    <property type="protein sequence ID" value="MBO1108930.1"/>
    <property type="molecule type" value="Genomic_DNA"/>
</dbReference>